<proteinExistence type="predicted"/>
<accession>A0A399F6D8</accession>
<keyword evidence="1" id="KW-0732">Signal</keyword>
<name>A0A399F6D8_9DEIN</name>
<evidence type="ECO:0000256" key="1">
    <source>
        <dbReference type="SAM" id="SignalP"/>
    </source>
</evidence>
<evidence type="ECO:0000313" key="3">
    <source>
        <dbReference type="Proteomes" id="UP000266178"/>
    </source>
</evidence>
<organism evidence="2 3">
    <name type="scientific">Meiothermus granaticius NBRC 107808</name>
    <dbReference type="NCBI Taxonomy" id="1227551"/>
    <lineage>
        <taxon>Bacteria</taxon>
        <taxon>Thermotogati</taxon>
        <taxon>Deinococcota</taxon>
        <taxon>Deinococci</taxon>
        <taxon>Thermales</taxon>
        <taxon>Thermaceae</taxon>
        <taxon>Meiothermus</taxon>
    </lineage>
</organism>
<gene>
    <name evidence="2" type="ORF">Mgrana_02298</name>
</gene>
<dbReference type="Proteomes" id="UP000266178">
    <property type="component" value="Unassembled WGS sequence"/>
</dbReference>
<evidence type="ECO:0000313" key="2">
    <source>
        <dbReference type="EMBL" id="RIH91798.1"/>
    </source>
</evidence>
<sequence>MKTIRILGVASLLALGAAFAAPTDELGAKAQLIQVVQALPEALSYTDLSVQQAKALQDVLSSVSGLYLTQQQAQDALSQIQGILSSNQYNQVMQTATYEPVPVIPSDGSNPLAANDGNGVLNATADAGNFLSGVITADLPVNAHE</sequence>
<comment type="caution">
    <text evidence="2">The sequence shown here is derived from an EMBL/GenBank/DDBJ whole genome shotgun (WGS) entry which is preliminary data.</text>
</comment>
<feature type="signal peptide" evidence="1">
    <location>
        <begin position="1"/>
        <end position="20"/>
    </location>
</feature>
<dbReference type="RefSeq" id="WP_119357766.1">
    <property type="nucleotide sequence ID" value="NZ_BJXM01000016.1"/>
</dbReference>
<reference evidence="2 3" key="1">
    <citation type="submission" date="2018-08" db="EMBL/GenBank/DDBJ databases">
        <title>Meiothermus granaticius genome AF-68 sequencing project.</title>
        <authorList>
            <person name="Da Costa M.S."/>
            <person name="Albuquerque L."/>
            <person name="Raposo P."/>
            <person name="Froufe H.J.C."/>
            <person name="Barroso C.S."/>
            <person name="Egas C."/>
        </authorList>
    </citation>
    <scope>NUCLEOTIDE SEQUENCE [LARGE SCALE GENOMIC DNA]</scope>
    <source>
        <strain evidence="2 3">AF-68</strain>
    </source>
</reference>
<protein>
    <submittedName>
        <fullName evidence="2">Uncharacterized protein</fullName>
    </submittedName>
</protein>
<dbReference type="AlphaFoldDB" id="A0A399F6D8"/>
<dbReference type="EMBL" id="QWLB01000032">
    <property type="protein sequence ID" value="RIH91798.1"/>
    <property type="molecule type" value="Genomic_DNA"/>
</dbReference>
<feature type="chain" id="PRO_5030071820" evidence="1">
    <location>
        <begin position="21"/>
        <end position="145"/>
    </location>
</feature>
<keyword evidence="3" id="KW-1185">Reference proteome</keyword>